<dbReference type="PROSITE" id="PS50181">
    <property type="entry name" value="FBOX"/>
    <property type="match status" value="1"/>
</dbReference>
<dbReference type="OrthoDB" id="47801at2759"/>
<dbReference type="SUPFAM" id="SSF81383">
    <property type="entry name" value="F-box domain"/>
    <property type="match status" value="1"/>
</dbReference>
<keyword evidence="3" id="KW-1185">Reference proteome</keyword>
<dbReference type="InterPro" id="IPR036047">
    <property type="entry name" value="F-box-like_dom_sf"/>
</dbReference>
<sequence>MPPFEIEQYNFFAKLPTELVEDVLAYVNVRDLSSFGQASKNVYTTSMPLLWKSISLSDKQIAGHAPGEHDDSDMIAILVTLASNHWLASLVHHLQYRCHLPPHIQKNDVQGLSRECSVQRSLSADIRTIHLVKQAMANLTNLKSLRITHGHHYLVQAIIGQLFRADSRRSTFMRALVLEECSTSFDPLHFSDRLDFSGLRHLDIRGVSLGNADSEPRWKVMVKQGQQAKYNDKHSKTYECRLQDVQGELGEYSKILEWRGTRNEKRSLELVDDDEVSYMSLPQDRPESMPLLPAEMSKPLPRLQQLLSFAVDKPYKEISIADFWWVHNIFECLERSILLPVFRSSASTLTSITLDWDGVITDRSSRGDSPVAKSILTKLLSELFSLTFPNLTALHNRPAPMRSGVELPDIFIFPSTTTTPTSSDLSTIIFHFFTRHPNLTFLNWPADQFFPQSPLPHSPLSTTLLTNLSSLKSLQISTCLLRPVTPSAQSSLLTRLHNLTTLLCPSLASLTSLSISGTLPSFITREILRALRLCPLASISLTSPIWPGGFVSTWDDPALVPAPIDGSESWMESWRRLGDGILVRDEPDDDVLALETVRRINAEGFGDEVENKARAYRYGEESPHEAVLGVVARYFRSTIRSVAVEGYIGCPVLGSPGVCGVFLEPLRHCTRLREVRCTVLPALEARDGRPTVKRWWNSKMRDVEMWEQERKIGAEKTEHPWRKMGREVVEAFGPCLSEEAKGRSGGVRVHALFFTDGMDVAMDVDIGMGGGLDVMLGYKGPYDEPDELGVNSFIKSERYSSSAGSWDQHPWMTTFQGIGVES</sequence>
<organism evidence="2 3">
    <name type="scientific">Elsinoe australis</name>
    <dbReference type="NCBI Taxonomy" id="40998"/>
    <lineage>
        <taxon>Eukaryota</taxon>
        <taxon>Fungi</taxon>
        <taxon>Dikarya</taxon>
        <taxon>Ascomycota</taxon>
        <taxon>Pezizomycotina</taxon>
        <taxon>Dothideomycetes</taxon>
        <taxon>Dothideomycetidae</taxon>
        <taxon>Myriangiales</taxon>
        <taxon>Elsinoaceae</taxon>
        <taxon>Elsinoe</taxon>
    </lineage>
</organism>
<dbReference type="AlphaFoldDB" id="A0A2P7YFZ4"/>
<reference evidence="2 3" key="1">
    <citation type="submission" date="2017-05" db="EMBL/GenBank/DDBJ databases">
        <title>Draft genome sequence of Elsinoe australis.</title>
        <authorList>
            <person name="Cheng Q."/>
        </authorList>
    </citation>
    <scope>NUCLEOTIDE SEQUENCE [LARGE SCALE GENOMIC DNA]</scope>
    <source>
        <strain evidence="2 3">NL1</strain>
    </source>
</reference>
<dbReference type="InterPro" id="IPR001810">
    <property type="entry name" value="F-box_dom"/>
</dbReference>
<feature type="domain" description="F-box" evidence="1">
    <location>
        <begin position="9"/>
        <end position="54"/>
    </location>
</feature>
<proteinExistence type="predicted"/>
<protein>
    <recommendedName>
        <fullName evidence="1">F-box domain-containing protein</fullName>
    </recommendedName>
</protein>
<dbReference type="Proteomes" id="UP000243723">
    <property type="component" value="Unassembled WGS sequence"/>
</dbReference>
<comment type="caution">
    <text evidence="2">The sequence shown here is derived from an EMBL/GenBank/DDBJ whole genome shotgun (WGS) entry which is preliminary data.</text>
</comment>
<evidence type="ECO:0000259" key="1">
    <source>
        <dbReference type="PROSITE" id="PS50181"/>
    </source>
</evidence>
<evidence type="ECO:0000313" key="3">
    <source>
        <dbReference type="Proteomes" id="UP000243723"/>
    </source>
</evidence>
<gene>
    <name evidence="2" type="ORF">B9Z65_1469</name>
</gene>
<name>A0A2P7YFZ4_9PEZI</name>
<dbReference type="EMBL" id="NHZQ01000445">
    <property type="protein sequence ID" value="PSK34886.1"/>
    <property type="molecule type" value="Genomic_DNA"/>
</dbReference>
<evidence type="ECO:0000313" key="2">
    <source>
        <dbReference type="EMBL" id="PSK34886.1"/>
    </source>
</evidence>
<dbReference type="STRING" id="40998.A0A2P7YFZ4"/>
<accession>A0A2P7YFZ4</accession>